<dbReference type="SUPFAM" id="SSF52540">
    <property type="entry name" value="P-loop containing nucleoside triphosphate hydrolases"/>
    <property type="match status" value="1"/>
</dbReference>
<dbReference type="GeneID" id="111106746"/>
<dbReference type="InterPro" id="IPR049050">
    <property type="entry name" value="nSTAND3"/>
</dbReference>
<evidence type="ECO:0000313" key="4">
    <source>
        <dbReference type="RefSeq" id="XP_022297251.1"/>
    </source>
</evidence>
<keyword evidence="3" id="KW-1185">Reference proteome</keyword>
<evidence type="ECO:0000313" key="3">
    <source>
        <dbReference type="Proteomes" id="UP000694844"/>
    </source>
</evidence>
<feature type="transmembrane region" description="Helical" evidence="1">
    <location>
        <begin position="114"/>
        <end position="135"/>
    </location>
</feature>
<evidence type="ECO:0000256" key="1">
    <source>
        <dbReference type="SAM" id="Phobius"/>
    </source>
</evidence>
<sequence>MFELRTTPCAFTKSGWEKDRSAFKNCTNVDNVYHCIQDEKNRSGEICILPVWVQPYNCPEYNTRARRIDNVPCNVAIGCPNVTFLSNEVYQYPVCLNKTHRKEFSDNVKHPVPWFWIVGPALIVIALTTILFFWIRKRRCPKRLDDETNIPLLRGEDENEPFHKTAAFHEAKEYLEEGGKFLVLSGIWGSGKTKTAKELYRSVTGKSPTIITDLELLDCQEQNQALIYDGEIPGKLSAERISIKIKTWLENVSIGGTKTFIIFISTCDQKIAFSKIIPVTLDAGFRVINLNERLTKGDRSSILYIHFSMLHKNRNFSKIEDLATKGKHESLGYPEICALFCRCDDFQKMKGTKFCKIPLRSLKLYLEDMYHNKQNKFLMLVYMSLNEMELDVKIPNERFLNELEAGKCHYHTQAKSSFSKIMKIVRSGKVEDIHSLMSWEFVDKVPKTSKYRLQHDVIKRMTLIVFGTFHFDQLLELSKPEDLEGWIKEKGTVNTIKSSSDDIVPSLFIDKEMNLQYEQKMGQKTAEDNEPFHKTEAFHEAIQYLKGGGKFLVLSGLWGSGKTKTAKELYTSVTGKPPIIITDLEKFNSEKQNQALIFDEAISEDLSDGEMRRLQEKIKTWLEKVSTGETKTFIIFTSVKDRKSTFADITSTASSADLKVINLNDRLTKDDRIQILNSHFTISCPKEDLSKIEDLATKVQYESLGYPEICALFCRCENFHKMKGVEFCKTPLRSLKMYLEETYHAKANKFLMLVYMSLSQMEIDVKNPNEMLLNKLETCKSNNPEQADPLVGTLTEIVRLGKVEDIQSLMSWEFVDKVPQTSKYRLQHDVIKRMTLIVFGTFHFDKLLKLSKPEDLEGWIKEKSLGTKLKNVVGDIMPSLLIDGKKWLQHKQKMGLQTAGKS</sequence>
<dbReference type="RefSeq" id="XP_022297251.1">
    <property type="nucleotide sequence ID" value="XM_022441543.1"/>
</dbReference>
<name>A0A8B8B1R2_CRAVI</name>
<evidence type="ECO:0000259" key="2">
    <source>
        <dbReference type="Pfam" id="PF20720"/>
    </source>
</evidence>
<reference evidence="4" key="1">
    <citation type="submission" date="2025-08" db="UniProtKB">
        <authorList>
            <consortium name="RefSeq"/>
        </authorList>
    </citation>
    <scope>IDENTIFICATION</scope>
    <source>
        <tissue evidence="4">Whole sample</tissue>
    </source>
</reference>
<accession>A0A8B8B1R2</accession>
<feature type="domain" description="Novel STAND NTPase 3" evidence="2">
    <location>
        <begin position="532"/>
        <end position="680"/>
    </location>
</feature>
<gene>
    <name evidence="4" type="primary">LOC111106746</name>
</gene>
<keyword evidence="1" id="KW-0472">Membrane</keyword>
<dbReference type="KEGG" id="cvn:111106746"/>
<dbReference type="InterPro" id="IPR027417">
    <property type="entry name" value="P-loop_NTPase"/>
</dbReference>
<dbReference type="Pfam" id="PF20720">
    <property type="entry name" value="nSTAND3"/>
    <property type="match status" value="1"/>
</dbReference>
<dbReference type="OrthoDB" id="6154478at2759"/>
<keyword evidence="1" id="KW-1133">Transmembrane helix</keyword>
<organism evidence="3 4">
    <name type="scientific">Crassostrea virginica</name>
    <name type="common">Eastern oyster</name>
    <dbReference type="NCBI Taxonomy" id="6565"/>
    <lineage>
        <taxon>Eukaryota</taxon>
        <taxon>Metazoa</taxon>
        <taxon>Spiralia</taxon>
        <taxon>Lophotrochozoa</taxon>
        <taxon>Mollusca</taxon>
        <taxon>Bivalvia</taxon>
        <taxon>Autobranchia</taxon>
        <taxon>Pteriomorphia</taxon>
        <taxon>Ostreida</taxon>
        <taxon>Ostreoidea</taxon>
        <taxon>Ostreidae</taxon>
        <taxon>Crassostrea</taxon>
    </lineage>
</organism>
<proteinExistence type="predicted"/>
<dbReference type="AlphaFoldDB" id="A0A8B8B1R2"/>
<keyword evidence="1" id="KW-0812">Transmembrane</keyword>
<dbReference type="Proteomes" id="UP000694844">
    <property type="component" value="Chromosome 8"/>
</dbReference>
<protein>
    <submittedName>
        <fullName evidence="4">Uncharacterized protein LOC111106746</fullName>
    </submittedName>
</protein>